<keyword evidence="6 9" id="KW-0378">Hydrolase</keyword>
<comment type="caution">
    <text evidence="11">The sequence shown here is derived from an EMBL/GenBank/DDBJ whole genome shotgun (WGS) entry which is preliminary data.</text>
</comment>
<evidence type="ECO:0000259" key="10">
    <source>
        <dbReference type="Pfam" id="PF04389"/>
    </source>
</evidence>
<keyword evidence="5" id="KW-0732">Signal</keyword>
<dbReference type="EMBL" id="PKSL01000091">
    <property type="protein sequence ID" value="POW06023.1"/>
    <property type="molecule type" value="Genomic_DNA"/>
</dbReference>
<evidence type="ECO:0000313" key="11">
    <source>
        <dbReference type="EMBL" id="POW06023.1"/>
    </source>
</evidence>
<keyword evidence="2" id="KW-0031">Aminopeptidase</keyword>
<name>A0A2S4V903_9BASI</name>
<evidence type="ECO:0000256" key="1">
    <source>
        <dbReference type="ARBA" id="ARBA00001947"/>
    </source>
</evidence>
<dbReference type="EC" id="3.4.-.-" evidence="9"/>
<keyword evidence="12" id="KW-1185">Reference proteome</keyword>
<organism evidence="11 12">
    <name type="scientific">Puccinia striiformis</name>
    <dbReference type="NCBI Taxonomy" id="27350"/>
    <lineage>
        <taxon>Eukaryota</taxon>
        <taxon>Fungi</taxon>
        <taxon>Dikarya</taxon>
        <taxon>Basidiomycota</taxon>
        <taxon>Pucciniomycotina</taxon>
        <taxon>Pucciniomycetes</taxon>
        <taxon>Pucciniales</taxon>
        <taxon>Pucciniaceae</taxon>
        <taxon>Puccinia</taxon>
    </lineage>
</organism>
<comment type="similarity">
    <text evidence="8">Belongs to the peptidase M28 family. M28E subfamily.</text>
</comment>
<protein>
    <recommendedName>
        <fullName evidence="9">Peptide hydrolase</fullName>
        <ecNumber evidence="9">3.4.-.-</ecNumber>
    </recommendedName>
</protein>
<feature type="domain" description="Peptidase M28" evidence="10">
    <location>
        <begin position="301"/>
        <end position="483"/>
    </location>
</feature>
<evidence type="ECO:0000256" key="3">
    <source>
        <dbReference type="ARBA" id="ARBA00022670"/>
    </source>
</evidence>
<dbReference type="SUPFAM" id="SSF53187">
    <property type="entry name" value="Zn-dependent exopeptidases"/>
    <property type="match status" value="1"/>
</dbReference>
<dbReference type="GO" id="GO:0006508">
    <property type="term" value="P:proteolysis"/>
    <property type="evidence" value="ECO:0007669"/>
    <property type="project" value="UniProtKB-KW"/>
</dbReference>
<evidence type="ECO:0000256" key="8">
    <source>
        <dbReference type="ARBA" id="ARBA00043962"/>
    </source>
</evidence>
<accession>A0A2S4V903</accession>
<dbReference type="PANTHER" id="PTHR12147:SF56">
    <property type="entry name" value="AMINOPEPTIDASE YDR415C-RELATED"/>
    <property type="match status" value="1"/>
</dbReference>
<dbReference type="FunFam" id="3.40.630.10:FF:000042">
    <property type="entry name" value="Peptide hydrolase"/>
    <property type="match status" value="1"/>
</dbReference>
<dbReference type="Proteomes" id="UP000239156">
    <property type="component" value="Unassembled WGS sequence"/>
</dbReference>
<evidence type="ECO:0000256" key="2">
    <source>
        <dbReference type="ARBA" id="ARBA00022438"/>
    </source>
</evidence>
<evidence type="ECO:0000313" key="12">
    <source>
        <dbReference type="Proteomes" id="UP000239156"/>
    </source>
</evidence>
<keyword evidence="3 9" id="KW-0645">Protease</keyword>
<evidence type="ECO:0000256" key="5">
    <source>
        <dbReference type="ARBA" id="ARBA00022729"/>
    </source>
</evidence>
<comment type="cofactor">
    <cofactor evidence="1">
        <name>Zn(2+)</name>
        <dbReference type="ChEBI" id="CHEBI:29105"/>
    </cofactor>
</comment>
<dbReference type="VEuPathDB" id="FungiDB:PSTT_09260"/>
<evidence type="ECO:0000256" key="4">
    <source>
        <dbReference type="ARBA" id="ARBA00022723"/>
    </source>
</evidence>
<dbReference type="PANTHER" id="PTHR12147">
    <property type="entry name" value="METALLOPEPTIDASE M28 FAMILY MEMBER"/>
    <property type="match status" value="1"/>
</dbReference>
<feature type="non-terminal residue" evidence="11">
    <location>
        <position position="519"/>
    </location>
</feature>
<dbReference type="GO" id="GO:0008235">
    <property type="term" value="F:metalloexopeptidase activity"/>
    <property type="evidence" value="ECO:0007669"/>
    <property type="project" value="InterPro"/>
</dbReference>
<dbReference type="InterPro" id="IPR045175">
    <property type="entry name" value="M28_fam"/>
</dbReference>
<dbReference type="InterPro" id="IPR007484">
    <property type="entry name" value="Peptidase_M28"/>
</dbReference>
<evidence type="ECO:0000256" key="9">
    <source>
        <dbReference type="RuleBase" id="RU361240"/>
    </source>
</evidence>
<evidence type="ECO:0000256" key="6">
    <source>
        <dbReference type="ARBA" id="ARBA00022801"/>
    </source>
</evidence>
<evidence type="ECO:0000256" key="7">
    <source>
        <dbReference type="ARBA" id="ARBA00022833"/>
    </source>
</evidence>
<keyword evidence="4 9" id="KW-0479">Metal-binding</keyword>
<reference evidence="11" key="1">
    <citation type="submission" date="2017-12" db="EMBL/GenBank/DDBJ databases">
        <title>Gene loss provides genomic basis for host adaptation in cereal stripe rust fungi.</title>
        <authorList>
            <person name="Xia C."/>
        </authorList>
    </citation>
    <scope>NUCLEOTIDE SEQUENCE [LARGE SCALE GENOMIC DNA]</scope>
    <source>
        <strain evidence="11">93-210</strain>
    </source>
</reference>
<dbReference type="Pfam" id="PF04389">
    <property type="entry name" value="Peptidase_M28"/>
    <property type="match status" value="1"/>
</dbReference>
<dbReference type="AlphaFoldDB" id="A0A2S4V903"/>
<sequence>MTSPATKARWGCLHGQAGVVTTTHRWRRESRASPGAPTGAFCGFIELTQIFQVGAVVLLFLSASTHSSSSGEDEIIYEPPTNQINFQLTPASGAGIEALLGPDHHLDREKVESLMSDDHLDQFTQHVRAYPEKRLIRWADGRQEWITEGEKAVLIFKDGRRKFVDITDSWIANDLLNSAFTLDSDPQLLNPNFVSHHDQLINKDSDSFPKKIKYGAEKLANFTGLIQTSRMEQRLSKFTDFKTRYYRSSTGKESQAWLLNEIRTLVSKSESNVTVSEFPHKWGQNTIIARFEPKGNAGVKEEDDESTFIVGAHQDSTNMMPFLPAPGADDDGSGSISILEAFDILLHHNWNPAPQNGALEFMWFSAEEGGLLGSQEVARNYRKNNRQVSGMVQFDMTAFVKKGTTPSIGLVTDFVDPSLTQYLRLLIGEYLSIGSVNTKCGYACSDHASWININVPSAFAIESTFEDSNQKIHSMGDTIHQPEFSFDHMAEFSKLVISLAIELKAELIITLDPAIHTPD</sequence>
<dbReference type="Gene3D" id="3.40.630.10">
    <property type="entry name" value="Zn peptidases"/>
    <property type="match status" value="1"/>
</dbReference>
<dbReference type="VEuPathDB" id="FungiDB:PSHT_07794"/>
<keyword evidence="7 9" id="KW-0862">Zinc</keyword>
<dbReference type="GO" id="GO:0046872">
    <property type="term" value="F:metal ion binding"/>
    <property type="evidence" value="ECO:0007669"/>
    <property type="project" value="UniProtKB-KW"/>
</dbReference>
<gene>
    <name evidence="11" type="ORF">PSTT_09260</name>
</gene>
<proteinExistence type="inferred from homology"/>
<dbReference type="GO" id="GO:0004177">
    <property type="term" value="F:aminopeptidase activity"/>
    <property type="evidence" value="ECO:0007669"/>
    <property type="project" value="UniProtKB-KW"/>
</dbReference>